<accession>A0A3G1QTP4</accession>
<evidence type="ECO:0000259" key="1">
    <source>
        <dbReference type="Pfam" id="PF24886"/>
    </source>
</evidence>
<name>A0A3G1QTP4_9CAUD</name>
<keyword evidence="3" id="KW-1185">Reference proteome</keyword>
<proteinExistence type="predicted"/>
<evidence type="ECO:0000313" key="3">
    <source>
        <dbReference type="Proteomes" id="UP000267934"/>
    </source>
</evidence>
<evidence type="ECO:0000313" key="2">
    <source>
        <dbReference type="EMBL" id="AWN06242.1"/>
    </source>
</evidence>
<dbReference type="RefSeq" id="YP_009889606.1">
    <property type="nucleotide sequence ID" value="NC_049510.1"/>
</dbReference>
<dbReference type="Pfam" id="PF24886">
    <property type="entry name" value="DUF7740"/>
    <property type="match status" value="1"/>
</dbReference>
<dbReference type="Proteomes" id="UP000267934">
    <property type="component" value="Segment"/>
</dbReference>
<dbReference type="GeneID" id="55819106"/>
<sequence>MQFSAYEVVCLSKHRHWPDALVTLQLAKVQALIDNREVDPALRACAALLAYRTTDKSLQGLLLSIVISDRPFNLVLTVKEKVDLMVKNIVSALGESIEADSAEELMKVLEPRKPFIPYAVKK</sequence>
<reference evidence="2 3" key="1">
    <citation type="journal article" date="2018" name="Plant Pathol. J.">
        <title>Characterization of the Lytic Bacteriophage phiEaP-8 Effective against Both Erwinia amylovora and Erwinia pyrifoliae Causing Severe Diseases in Apple and Pear.</title>
        <authorList>
            <person name="Park J."/>
            <person name="Lee G.M."/>
            <person name="Kim D."/>
            <person name="Park D.H."/>
            <person name="Oh C.S."/>
        </authorList>
    </citation>
    <scope>NUCLEOTIDE SEQUENCE [LARGE SCALE GENOMIC DNA]</scope>
</reference>
<dbReference type="EMBL" id="MH160392">
    <property type="protein sequence ID" value="AWN06242.1"/>
    <property type="molecule type" value="Genomic_DNA"/>
</dbReference>
<dbReference type="InterPro" id="IPR056642">
    <property type="entry name" value="DUF7740"/>
</dbReference>
<protein>
    <recommendedName>
        <fullName evidence="1">DUF7740 domain-containing protein</fullName>
    </recommendedName>
</protein>
<organism evidence="2 3">
    <name type="scientific">Erwinia phage phiEaP8</name>
    <dbReference type="NCBI Taxonomy" id="2178928"/>
    <lineage>
        <taxon>Viruses</taxon>
        <taxon>Duplodnaviria</taxon>
        <taxon>Heunggongvirae</taxon>
        <taxon>Uroviricota</taxon>
        <taxon>Caudoviricetes</taxon>
        <taxon>Schitoviridae</taxon>
        <taxon>Erskinevirinae</taxon>
        <taxon>Yonginvirus</taxon>
        <taxon>Yonginvirus EaP8</taxon>
    </lineage>
</organism>
<dbReference type="KEGG" id="vg:55819106"/>
<feature type="domain" description="DUF7740" evidence="1">
    <location>
        <begin position="16"/>
        <end position="83"/>
    </location>
</feature>